<dbReference type="HOGENOM" id="CLU_3066180_0_0_9"/>
<dbReference type="AlphaFoldDB" id="C4GCH8"/>
<organism evidence="2 3">
    <name type="scientific">Shuttleworthella satelles DSM 14600</name>
    <dbReference type="NCBI Taxonomy" id="626523"/>
    <lineage>
        <taxon>Bacteria</taxon>
        <taxon>Bacillati</taxon>
        <taxon>Bacillota</taxon>
        <taxon>Clostridia</taxon>
        <taxon>Lachnospirales</taxon>
        <taxon>Lachnospiraceae</taxon>
        <taxon>Shuttleworthella</taxon>
    </lineage>
</organism>
<dbReference type="STRING" id="626523.GCWU000342_01672"/>
<evidence type="ECO:0000313" key="3">
    <source>
        <dbReference type="Proteomes" id="UP000003494"/>
    </source>
</evidence>
<feature type="region of interest" description="Disordered" evidence="1">
    <location>
        <begin position="1"/>
        <end position="21"/>
    </location>
</feature>
<comment type="caution">
    <text evidence="2">The sequence shown here is derived from an EMBL/GenBank/DDBJ whole genome shotgun (WGS) entry which is preliminary data.</text>
</comment>
<reference evidence="2" key="1">
    <citation type="submission" date="2009-04" db="EMBL/GenBank/DDBJ databases">
        <authorList>
            <person name="Weinstock G."/>
            <person name="Sodergren E."/>
            <person name="Clifton S."/>
            <person name="Fulton L."/>
            <person name="Fulton B."/>
            <person name="Courtney L."/>
            <person name="Fronick C."/>
            <person name="Harrison M."/>
            <person name="Strong C."/>
            <person name="Farmer C."/>
            <person name="Delahaunty K."/>
            <person name="Markovic C."/>
            <person name="Hall O."/>
            <person name="Minx P."/>
            <person name="Tomlinson C."/>
            <person name="Mitreva M."/>
            <person name="Nelson J."/>
            <person name="Hou S."/>
            <person name="Wollam A."/>
            <person name="Pepin K.H."/>
            <person name="Johnson M."/>
            <person name="Bhonagiri V."/>
            <person name="Nash W.E."/>
            <person name="Warren W."/>
            <person name="Chinwalla A."/>
            <person name="Mardis E.R."/>
            <person name="Wilson R.K."/>
        </authorList>
    </citation>
    <scope>NUCLEOTIDE SEQUENCE [LARGE SCALE GENOMIC DNA]</scope>
    <source>
        <strain evidence="2">DSM 14600</strain>
    </source>
</reference>
<dbReference type="Proteomes" id="UP000003494">
    <property type="component" value="Unassembled WGS sequence"/>
</dbReference>
<sequence>MEQIILEETERNGRGGRKEDFGHDLVMKDQLDMNKNTRRKEMLANLFIPCYTL</sequence>
<name>C4GCH8_9FIRM</name>
<keyword evidence="3" id="KW-1185">Reference proteome</keyword>
<accession>C4GCH8</accession>
<protein>
    <submittedName>
        <fullName evidence="2">Uncharacterized protein</fullName>
    </submittedName>
</protein>
<feature type="compositionally biased region" description="Basic and acidic residues" evidence="1">
    <location>
        <begin position="8"/>
        <end position="21"/>
    </location>
</feature>
<dbReference type="EMBL" id="ACIP02000004">
    <property type="protein sequence ID" value="EEP27678.1"/>
    <property type="molecule type" value="Genomic_DNA"/>
</dbReference>
<proteinExistence type="predicted"/>
<gene>
    <name evidence="2" type="ORF">GCWU000342_01672</name>
</gene>
<evidence type="ECO:0000313" key="2">
    <source>
        <dbReference type="EMBL" id="EEP27678.1"/>
    </source>
</evidence>
<evidence type="ECO:0000256" key="1">
    <source>
        <dbReference type="SAM" id="MobiDB-lite"/>
    </source>
</evidence>